<feature type="region of interest" description="Disordered" evidence="4">
    <location>
        <begin position="1"/>
        <end position="29"/>
    </location>
</feature>
<dbReference type="STRING" id="1202772.A0A1V9YYR8"/>
<feature type="domain" description="EF-hand" evidence="5">
    <location>
        <begin position="553"/>
        <end position="588"/>
    </location>
</feature>
<keyword evidence="3" id="KW-0106">Calcium</keyword>
<comment type="caution">
    <text evidence="6">The sequence shown here is derived from an EMBL/GenBank/DDBJ whole genome shotgun (WGS) entry which is preliminary data.</text>
</comment>
<evidence type="ECO:0000256" key="3">
    <source>
        <dbReference type="ARBA" id="ARBA00022837"/>
    </source>
</evidence>
<dbReference type="FunFam" id="1.10.238.10:FF:000178">
    <property type="entry name" value="Calmodulin-2 A"/>
    <property type="match status" value="1"/>
</dbReference>
<dbReference type="EMBL" id="JNBR01000575">
    <property type="protein sequence ID" value="OQR90865.1"/>
    <property type="molecule type" value="Genomic_DNA"/>
</dbReference>
<feature type="region of interest" description="Disordered" evidence="4">
    <location>
        <begin position="1137"/>
        <end position="1161"/>
    </location>
</feature>
<feature type="domain" description="EF-hand" evidence="5">
    <location>
        <begin position="589"/>
        <end position="624"/>
    </location>
</feature>
<dbReference type="CDD" id="cd00051">
    <property type="entry name" value="EFh"/>
    <property type="match status" value="4"/>
</dbReference>
<evidence type="ECO:0000313" key="7">
    <source>
        <dbReference type="Proteomes" id="UP000243579"/>
    </source>
</evidence>
<feature type="domain" description="EF-hand" evidence="5">
    <location>
        <begin position="355"/>
        <end position="390"/>
    </location>
</feature>
<dbReference type="InterPro" id="IPR011992">
    <property type="entry name" value="EF-hand-dom_pair"/>
</dbReference>
<accession>A0A1V9YYR8</accession>
<feature type="region of interest" description="Disordered" evidence="4">
    <location>
        <begin position="1109"/>
        <end position="1128"/>
    </location>
</feature>
<evidence type="ECO:0000313" key="6">
    <source>
        <dbReference type="EMBL" id="OQR90865.1"/>
    </source>
</evidence>
<dbReference type="SMART" id="SM00054">
    <property type="entry name" value="EFh"/>
    <property type="match status" value="12"/>
</dbReference>
<feature type="domain" description="EF-hand" evidence="5">
    <location>
        <begin position="1285"/>
        <end position="1320"/>
    </location>
</feature>
<dbReference type="PANTHER" id="PTHR20875">
    <property type="entry name" value="EF-HAND CALCIUM-BINDING DOMAIN-CONTAINING PROTEIN 6-RELATED"/>
    <property type="match status" value="1"/>
</dbReference>
<keyword evidence="7" id="KW-1185">Reference proteome</keyword>
<dbReference type="Gene3D" id="1.10.238.10">
    <property type="entry name" value="EF-hand"/>
    <property type="match status" value="7"/>
</dbReference>
<protein>
    <recommendedName>
        <fullName evidence="5">EF-hand domain-containing protein</fullName>
    </recommendedName>
</protein>
<dbReference type="GO" id="GO:0005509">
    <property type="term" value="F:calcium ion binding"/>
    <property type="evidence" value="ECO:0007669"/>
    <property type="project" value="InterPro"/>
</dbReference>
<evidence type="ECO:0000256" key="2">
    <source>
        <dbReference type="ARBA" id="ARBA00022737"/>
    </source>
</evidence>
<keyword evidence="2" id="KW-0677">Repeat</keyword>
<feature type="domain" description="EF-hand" evidence="5">
    <location>
        <begin position="245"/>
        <end position="280"/>
    </location>
</feature>
<feature type="domain" description="EF-hand" evidence="5">
    <location>
        <begin position="878"/>
        <end position="913"/>
    </location>
</feature>
<feature type="region of interest" description="Disordered" evidence="4">
    <location>
        <begin position="990"/>
        <end position="1070"/>
    </location>
</feature>
<feature type="domain" description="EF-hand" evidence="5">
    <location>
        <begin position="842"/>
        <end position="877"/>
    </location>
</feature>
<evidence type="ECO:0000259" key="5">
    <source>
        <dbReference type="PROSITE" id="PS50222"/>
    </source>
</evidence>
<feature type="domain" description="EF-hand" evidence="5">
    <location>
        <begin position="55"/>
        <end position="90"/>
    </location>
</feature>
<feature type="compositionally biased region" description="Basic residues" evidence="4">
    <location>
        <begin position="1"/>
        <end position="10"/>
    </location>
</feature>
<dbReference type="InterPro" id="IPR018247">
    <property type="entry name" value="EF_Hand_1_Ca_BS"/>
</dbReference>
<sequence>MLKKLVKRTLRKDSDSEDDANRVSARGRRGKAKAPLLDAATLDALKVAVAGKHKMSSAALSALFEKYDADEAGLVDDATFVKCVKKLGVSWRKEQVGVILECFRLGANAVDYYAFVDFATDSRDTEKLSAIALDLQQTIEQYDKRSGEQPFNVFDALARLDKKEKLWLKPDVFQEFLESKRPIDFELTSKQINLLTDRFSFEFDDRGTSGVDYTQFSRWLQPSFHFKLKQLRQRIQQLVSQAKKQRGLDCKDIFKAMDADSSGFVTRLEFKEGLFDMGLPLTEAQMKCLVDSIDADGDGKVNYREFAATFAIASENDDDDETKKTPRRAQPRIQAIIDPSVLAAMVKSVHGRTRQNSLQVAAVFEKYDTDERGTVDDAHFIKGLGKLGIKLKKADLDRLLTCFRPRKRGAGSVDYYAFVDYLMQTPDTKKLEKVRSKVQSQLRAHDKASGEQPFNVHAALSKLDTKELGWLPTDAVRDFFDGPRGSVAFDLSSSDLKALLDNFEYGYIATGKTKPIRGIDYDQCARWLQPSMHLDLPTLHATVQRLFHRAQMELKLKLRDVFKDIDEDNSGTITRIELKETLQAMGLPLTNTQIKCLIDEYDTDGDGKIAYTEFVAAIGDAQKDDEDATTSKVVSKGSAVLTRDVNNAITKAVRGKRKVSSTELVSYFEKLDTAETGLLDIGAFEKGLSKAGIKLKKDQFKAVVGCFKKGKGVDYYAFADFATDSKDTDKLAAIGDRLRGAIAKFDKSSGEQPYNALKYLRKLDRKSTQHIKPDTFEGFLAENAVVKFGLKDSEVSAVVNRFKYDYAGTAGVDYEQFARWLQPSLHFDLEELHDHVKRLFRKTKLSWRDIFEEIDADSNGVVTRIEFKEALMDLGMPLTDAQMRLLMDEYDTDGDGKMAYKEFIKALSTASADDDDDSASPTSPSFRKKMAARFTFSSWSKTKKADKKPVEAESDTPPKIKSKRPKISLKGYIMASLVILYDDVPSLFSPKAKASTRNSSESSTPRKRSKTKAISSDDGSPPPKPKPKARREPVVSSEDEEPPRKRSVKQQHRKLESSDEAPLKSKKKYEASSRFGYAGRQGKIFIQDQGVEGCGIELVEHLRGSYTEESEVTEAPSPCASDESASSGMNVADLRKYRDRARTKSKAKRRRAVESSTDSNASDAEYLTQMKRALRTAFDFYDVDQSNSIDRDELGHILRAVGDDLTTDELETVLRAVDVDSSGQIEFDEFYLMMKQRLRQQRVVFRAKRELEIRAIFDQMDTDRNGMLDADEFHHALVAQLRIPLTNDEFYAVLDETDTSNDGLVDIDEFSAFMLLVEQVSGHHAPARSFSSAAIAGMKKIARGAPRDPEVLLLSQLGVPTNFRHAVTTTARRLQKHTMEYVLSFPPPETVYNLAQHGNLAVIPTQTQQAGYSEAWAAVAASEALETQAVVSLKFAKGVPTPYDRRERDVVGRKVRVCFFDMSDATGVATVDGIRRLEGQIVGNIHEIPVAWSKKEEDVWYFSKASTQCDDYKFMVRTNAPADGLFLFIEFVIVLKSESAHEIRQVATKTKYKVPPPAHATTPVEMACCWAKIPVNQLLSSNGQDVVRFDVALYGGTILNPVELDEDEISRRRTGWRALAKALKAYTPPQLHIKSLQVPRLTLPEKLSIAQLPATIITPYSAVVIIQDYMAVMKTVISTLESPSHVYTCEPALKLFPRILDDADVYDAFRAVVATEMRGPFKTAADRQQRFKDVIMRMWPALTIPRPRFDEAEDAKEADVDSISKHLDGIAQGKFGFNDVKDPSTPFDIREVSFERLL</sequence>
<proteinExistence type="inferred from homology"/>
<dbReference type="PROSITE" id="PS50222">
    <property type="entry name" value="EF_HAND_2"/>
    <property type="match status" value="12"/>
</dbReference>
<name>A0A1V9YYR8_ACHHY</name>
<comment type="similarity">
    <text evidence="1">Belongs to the centrin family.</text>
</comment>
<dbReference type="InterPro" id="IPR002048">
    <property type="entry name" value="EF_hand_dom"/>
</dbReference>
<evidence type="ECO:0000256" key="4">
    <source>
        <dbReference type="SAM" id="MobiDB-lite"/>
    </source>
</evidence>
<evidence type="ECO:0000256" key="1">
    <source>
        <dbReference type="ARBA" id="ARBA00005253"/>
    </source>
</evidence>
<feature type="compositionally biased region" description="Basic and acidic residues" evidence="4">
    <location>
        <begin position="1053"/>
        <end position="1070"/>
    </location>
</feature>
<gene>
    <name evidence="6" type="ORF">ACHHYP_05191</name>
</gene>
<dbReference type="PROSITE" id="PS00018">
    <property type="entry name" value="EF_HAND_1"/>
    <property type="match status" value="10"/>
</dbReference>
<dbReference type="Pfam" id="PF13499">
    <property type="entry name" value="EF-hand_7"/>
    <property type="match status" value="5"/>
</dbReference>
<organism evidence="6 7">
    <name type="scientific">Achlya hypogyna</name>
    <name type="common">Oomycete</name>
    <name type="synonym">Protoachlya hypogyna</name>
    <dbReference type="NCBI Taxonomy" id="1202772"/>
    <lineage>
        <taxon>Eukaryota</taxon>
        <taxon>Sar</taxon>
        <taxon>Stramenopiles</taxon>
        <taxon>Oomycota</taxon>
        <taxon>Saprolegniomycetes</taxon>
        <taxon>Saprolegniales</taxon>
        <taxon>Achlyaceae</taxon>
        <taxon>Achlya</taxon>
    </lineage>
</organism>
<dbReference type="PANTHER" id="PTHR20875:SF0">
    <property type="entry name" value="GH12158P"/>
    <property type="match status" value="1"/>
</dbReference>
<dbReference type="OrthoDB" id="26525at2759"/>
<dbReference type="Proteomes" id="UP000243579">
    <property type="component" value="Unassembled WGS sequence"/>
</dbReference>
<dbReference type="InterPro" id="IPR052603">
    <property type="entry name" value="EFCB6"/>
</dbReference>
<feature type="domain" description="EF-hand" evidence="5">
    <location>
        <begin position="1248"/>
        <end position="1283"/>
    </location>
</feature>
<feature type="domain" description="EF-hand" evidence="5">
    <location>
        <begin position="1205"/>
        <end position="1240"/>
    </location>
</feature>
<reference evidence="6 7" key="1">
    <citation type="journal article" date="2014" name="Genome Biol. Evol.">
        <title>The secreted proteins of Achlya hypogyna and Thraustotheca clavata identify the ancestral oomycete secretome and reveal gene acquisitions by horizontal gene transfer.</title>
        <authorList>
            <person name="Misner I."/>
            <person name="Blouin N."/>
            <person name="Leonard G."/>
            <person name="Richards T.A."/>
            <person name="Lane C.E."/>
        </authorList>
    </citation>
    <scope>NUCLEOTIDE SEQUENCE [LARGE SCALE GENOMIC DNA]</scope>
    <source>
        <strain evidence="6 7">ATCC 48635</strain>
    </source>
</reference>
<feature type="domain" description="EF-hand" evidence="5">
    <location>
        <begin position="281"/>
        <end position="316"/>
    </location>
</feature>
<dbReference type="GO" id="GO:0043226">
    <property type="term" value="C:organelle"/>
    <property type="evidence" value="ECO:0007669"/>
    <property type="project" value="UniProtKB-ARBA"/>
</dbReference>
<feature type="domain" description="EF-hand" evidence="5">
    <location>
        <begin position="1169"/>
        <end position="1204"/>
    </location>
</feature>
<dbReference type="SUPFAM" id="SSF47473">
    <property type="entry name" value="EF-hand"/>
    <property type="match status" value="5"/>
</dbReference>